<reference evidence="2" key="1">
    <citation type="journal article" date="2022" name="Toxins">
        <title>Genomic Analysis of Sphingopyxis sp. USTB-05 for Biodegrading Cyanobacterial Hepatotoxins.</title>
        <authorList>
            <person name="Liu C."/>
            <person name="Xu Q."/>
            <person name="Zhao Z."/>
            <person name="Zhang H."/>
            <person name="Liu X."/>
            <person name="Yin C."/>
            <person name="Liu Y."/>
            <person name="Yan H."/>
        </authorList>
    </citation>
    <scope>NUCLEOTIDE SEQUENCE</scope>
    <source>
        <strain evidence="2">NBD5</strain>
    </source>
</reference>
<proteinExistence type="predicted"/>
<protein>
    <submittedName>
        <fullName evidence="2">Phage portal protein</fullName>
    </submittedName>
</protein>
<dbReference type="Pfam" id="PF05136">
    <property type="entry name" value="Phage_portal_2"/>
    <property type="match status" value="1"/>
</dbReference>
<sequence length="492" mass="53723">MRFRDLFRRGRAAPPSASPASAPRQRVRRGGAAAQYEGASYSRRTAGWRRSGRDPNAELTPQVMLALRGIARDMVRNNPYAARGQNKWADYLVGAGITFQVYRNGKVDKDLTALARRHFDSTACDPLGKSNLYGLQLQAAKTLVTAGGVLQRRRWRRGSDGLPVPFQIQVLEPDYINMSLSGPSQGGGSRIQGIELDQIGRLAGYWLYSGHPGAVLPSGLDTRLIAASEIAYCYQGDRPEALHGATWFAPVIVRIKDFGDYEDAQLVRQKIASCYTVFKIGDGSGDDEELDDPIEALEPGIIETVAPGTDIKFASPPGVDGYEPYSRVSLQAISAGLGMPYEILTGDVSKVSFISGRLSRLDFKVAVETIQWTILIPQLCEPVGRWFLEAAALQGVDVDGASFVWTPPRFPMMSPETEIPAVRDAIRSGQQTISGAARERGQDPDVFLEEWAADAKRLDDLGLIFDSDPRHVTAVGNPVAALTPDQMDKRGE</sequence>
<dbReference type="NCBIfam" id="TIGR01539">
    <property type="entry name" value="portal_lambda"/>
    <property type="match status" value="1"/>
</dbReference>
<dbReference type="EMBL" id="CP084930">
    <property type="protein sequence ID" value="USI71623.1"/>
    <property type="molecule type" value="Genomic_DNA"/>
</dbReference>
<evidence type="ECO:0000256" key="1">
    <source>
        <dbReference type="SAM" id="MobiDB-lite"/>
    </source>
</evidence>
<dbReference type="InterPro" id="IPR006429">
    <property type="entry name" value="Phage_lambda_portal"/>
</dbReference>
<accession>A0ABY4X401</accession>
<feature type="region of interest" description="Disordered" evidence="1">
    <location>
        <begin position="1"/>
        <end position="38"/>
    </location>
</feature>
<feature type="compositionally biased region" description="Low complexity" evidence="1">
    <location>
        <begin position="12"/>
        <end position="35"/>
    </location>
</feature>
<gene>
    <name evidence="2" type="ORF">LHA26_09765</name>
</gene>
<evidence type="ECO:0000313" key="3">
    <source>
        <dbReference type="Proteomes" id="UP001056937"/>
    </source>
</evidence>
<name>A0ABY4X401_9SPHN</name>
<dbReference type="RefSeq" id="WP_252165436.1">
    <property type="nucleotide sequence ID" value="NZ_CP084930.1"/>
</dbReference>
<organism evidence="2 3">
    <name type="scientific">Sphingomonas morindae</name>
    <dbReference type="NCBI Taxonomy" id="1541170"/>
    <lineage>
        <taxon>Bacteria</taxon>
        <taxon>Pseudomonadati</taxon>
        <taxon>Pseudomonadota</taxon>
        <taxon>Alphaproteobacteria</taxon>
        <taxon>Sphingomonadales</taxon>
        <taxon>Sphingomonadaceae</taxon>
        <taxon>Sphingomonas</taxon>
    </lineage>
</organism>
<keyword evidence="3" id="KW-1185">Reference proteome</keyword>
<evidence type="ECO:0000313" key="2">
    <source>
        <dbReference type="EMBL" id="USI71623.1"/>
    </source>
</evidence>
<dbReference type="Proteomes" id="UP001056937">
    <property type="component" value="Chromosome 1"/>
</dbReference>